<evidence type="ECO:0000256" key="1">
    <source>
        <dbReference type="ARBA" id="ARBA00023015"/>
    </source>
</evidence>
<organism evidence="5 6">
    <name type="scientific">Kineothrix alysoides</name>
    <dbReference type="NCBI Taxonomy" id="1469948"/>
    <lineage>
        <taxon>Bacteria</taxon>
        <taxon>Bacillati</taxon>
        <taxon>Bacillota</taxon>
        <taxon>Clostridia</taxon>
        <taxon>Lachnospirales</taxon>
        <taxon>Lachnospiraceae</taxon>
        <taxon>Kineothrix</taxon>
    </lineage>
</organism>
<accession>A0A4R1R4H7</accession>
<dbReference type="InterPro" id="IPR036388">
    <property type="entry name" value="WH-like_DNA-bd_sf"/>
</dbReference>
<dbReference type="EMBL" id="SLUO01000002">
    <property type="protein sequence ID" value="TCL60359.1"/>
    <property type="molecule type" value="Genomic_DNA"/>
</dbReference>
<keyword evidence="3" id="KW-0804">Transcription</keyword>
<dbReference type="GO" id="GO:0003700">
    <property type="term" value="F:DNA-binding transcription factor activity"/>
    <property type="evidence" value="ECO:0007669"/>
    <property type="project" value="InterPro"/>
</dbReference>
<keyword evidence="6" id="KW-1185">Reference proteome</keyword>
<evidence type="ECO:0000313" key="5">
    <source>
        <dbReference type="EMBL" id="TCL60359.1"/>
    </source>
</evidence>
<evidence type="ECO:0000256" key="3">
    <source>
        <dbReference type="ARBA" id="ARBA00023163"/>
    </source>
</evidence>
<gene>
    <name evidence="5" type="ORF">EDD76_10254</name>
</gene>
<dbReference type="STRING" id="1469948.GCA_000732725_00092"/>
<dbReference type="GO" id="GO:0003677">
    <property type="term" value="F:DNA binding"/>
    <property type="evidence" value="ECO:0007669"/>
    <property type="project" value="UniProtKB-KW"/>
</dbReference>
<proteinExistence type="predicted"/>
<dbReference type="PANTHER" id="PTHR35790">
    <property type="entry name" value="HTH-TYPE TRANSCRIPTIONAL REGULATOR PCHR"/>
    <property type="match status" value="1"/>
</dbReference>
<dbReference type="PROSITE" id="PS50995">
    <property type="entry name" value="HTH_MARR_2"/>
    <property type="match status" value="1"/>
</dbReference>
<dbReference type="InterPro" id="IPR036390">
    <property type="entry name" value="WH_DNA-bd_sf"/>
</dbReference>
<keyword evidence="1" id="KW-0805">Transcription regulation</keyword>
<dbReference type="OrthoDB" id="5461037at2"/>
<dbReference type="Gene3D" id="1.10.10.10">
    <property type="entry name" value="Winged helix-like DNA-binding domain superfamily/Winged helix DNA-binding domain"/>
    <property type="match status" value="1"/>
</dbReference>
<dbReference type="Proteomes" id="UP000295718">
    <property type="component" value="Unassembled WGS sequence"/>
</dbReference>
<evidence type="ECO:0000259" key="4">
    <source>
        <dbReference type="PROSITE" id="PS50995"/>
    </source>
</evidence>
<comment type="caution">
    <text evidence="5">The sequence shown here is derived from an EMBL/GenBank/DDBJ whole genome shotgun (WGS) entry which is preliminary data.</text>
</comment>
<keyword evidence="2 5" id="KW-0238">DNA-binding</keyword>
<evidence type="ECO:0000256" key="2">
    <source>
        <dbReference type="ARBA" id="ARBA00023125"/>
    </source>
</evidence>
<dbReference type="InterPro" id="IPR052067">
    <property type="entry name" value="Metal_resp_HTH_trans_reg"/>
</dbReference>
<dbReference type="InterPro" id="IPR000835">
    <property type="entry name" value="HTH_MarR-typ"/>
</dbReference>
<reference evidence="5 6" key="1">
    <citation type="submission" date="2019-03" db="EMBL/GenBank/DDBJ databases">
        <title>Genomic Encyclopedia of Type Strains, Phase IV (KMG-IV): sequencing the most valuable type-strain genomes for metagenomic binning, comparative biology and taxonomic classification.</title>
        <authorList>
            <person name="Goeker M."/>
        </authorList>
    </citation>
    <scope>NUCLEOTIDE SEQUENCE [LARGE SCALE GENOMIC DNA]</scope>
    <source>
        <strain evidence="5 6">DSM 100556</strain>
    </source>
</reference>
<protein>
    <submittedName>
        <fullName evidence="5">DNA-binding MarR family transcriptional regulator</fullName>
    </submittedName>
</protein>
<dbReference type="SMART" id="SM00347">
    <property type="entry name" value="HTH_MARR"/>
    <property type="match status" value="1"/>
</dbReference>
<dbReference type="PANTHER" id="PTHR35790:SF4">
    <property type="entry name" value="HTH-TYPE TRANSCRIPTIONAL REGULATOR PCHR"/>
    <property type="match status" value="1"/>
</dbReference>
<sequence length="176" mass="20347">MNCKVTEKIFEVMNMLLEEQKKPREYGGQLLYHSEVVFLDVVHRFPELNVSEMSSLLRITKGAVTQFSVKLSNKELLEIYTKTGNKKEKYFRLTTAGEEVRKEHLSFHENTNRSLCNYLKTLGADETKTIFNFLNHLKDCVPFCEFDCMCSSGNEKGGENENEPNIVEDKQFICNA</sequence>
<dbReference type="SUPFAM" id="SSF46785">
    <property type="entry name" value="Winged helix' DNA-binding domain"/>
    <property type="match status" value="1"/>
</dbReference>
<name>A0A4R1R4H7_9FIRM</name>
<feature type="domain" description="HTH marR-type" evidence="4">
    <location>
        <begin position="1"/>
        <end position="139"/>
    </location>
</feature>
<dbReference type="RefSeq" id="WP_051869213.1">
    <property type="nucleotide sequence ID" value="NZ_JPNB01000001.1"/>
</dbReference>
<evidence type="ECO:0000313" key="6">
    <source>
        <dbReference type="Proteomes" id="UP000295718"/>
    </source>
</evidence>
<dbReference type="AlphaFoldDB" id="A0A4R1R4H7"/>